<gene>
    <name evidence="2" type="ORF">N7532_002622</name>
</gene>
<dbReference type="Proteomes" id="UP001149074">
    <property type="component" value="Unassembled WGS sequence"/>
</dbReference>
<dbReference type="RefSeq" id="XP_056478088.1">
    <property type="nucleotide sequence ID" value="XM_056615116.1"/>
</dbReference>
<feature type="compositionally biased region" description="Polar residues" evidence="1">
    <location>
        <begin position="28"/>
        <end position="41"/>
    </location>
</feature>
<reference evidence="2" key="1">
    <citation type="submission" date="2022-11" db="EMBL/GenBank/DDBJ databases">
        <authorList>
            <person name="Petersen C."/>
        </authorList>
    </citation>
    <scope>NUCLEOTIDE SEQUENCE</scope>
    <source>
        <strain evidence="2">IBT 30761</strain>
    </source>
</reference>
<feature type="compositionally biased region" description="Basic and acidic residues" evidence="1">
    <location>
        <begin position="13"/>
        <end position="22"/>
    </location>
</feature>
<feature type="region of interest" description="Disordered" evidence="1">
    <location>
        <begin position="1"/>
        <end position="44"/>
    </location>
</feature>
<protein>
    <submittedName>
        <fullName evidence="2">Uncharacterized protein</fullName>
    </submittedName>
</protein>
<dbReference type="EMBL" id="JAPQKI010000003">
    <property type="protein sequence ID" value="KAJ5109977.1"/>
    <property type="molecule type" value="Genomic_DNA"/>
</dbReference>
<keyword evidence="3" id="KW-1185">Reference proteome</keyword>
<dbReference type="PANTHER" id="PTHR47501">
    <property type="entry name" value="TRANSPOSASE-RELATED"/>
    <property type="match status" value="1"/>
</dbReference>
<proteinExistence type="predicted"/>
<sequence length="347" mass="39898">MHTRQKRVNYRVLNDESDKESLPEDQIDQSSKPSRPPSNLTPILPASQEDVDVLANTLDCELLPSESVSQVLGSQEGSTDAITSITSYVSSQYTKRPAPATEWIWGYFETTAIDRPWVIKRTSKRRLVDREIRCTHVDEKSGTRCDWQTSDSQRQNTTSNMKTHLAKHGIYCPASSIQPAKKEQDIRSFIGGRQSLTHQEVLERNAIRWIVTDMKAFTTVESPEFQQMFRDIPGIDPPFTSRHTLRDRIMQEFSIQRTKLKSELTLTCKTISLSLDVWTSQNQLPILGIIGHWLTDEFEYRERLLEFAELDCEYAGNKRLGIRIIIPWKVLWLNSRRPYIPTASIAG</sequence>
<name>A0A9W9G0T9_9EURO</name>
<accession>A0A9W9G0T9</accession>
<dbReference type="AlphaFoldDB" id="A0A9W9G0T9"/>
<reference evidence="2" key="2">
    <citation type="journal article" date="2023" name="IMA Fungus">
        <title>Comparative genomic study of the Penicillium genus elucidates a diverse pangenome and 15 lateral gene transfer events.</title>
        <authorList>
            <person name="Petersen C."/>
            <person name="Sorensen T."/>
            <person name="Nielsen M.R."/>
            <person name="Sondergaard T.E."/>
            <person name="Sorensen J.L."/>
            <person name="Fitzpatrick D.A."/>
            <person name="Frisvad J.C."/>
            <person name="Nielsen K.L."/>
        </authorList>
    </citation>
    <scope>NUCLEOTIDE SEQUENCE</scope>
    <source>
        <strain evidence="2">IBT 30761</strain>
    </source>
</reference>
<dbReference type="OrthoDB" id="2976890at2759"/>
<dbReference type="PANTHER" id="PTHR47501:SF5">
    <property type="entry name" value="HAT C-TERMINAL DIMERISATION DOMAIN-CONTAINING PROTEIN"/>
    <property type="match status" value="1"/>
</dbReference>
<dbReference type="GeneID" id="81354095"/>
<evidence type="ECO:0000256" key="1">
    <source>
        <dbReference type="SAM" id="MobiDB-lite"/>
    </source>
</evidence>
<evidence type="ECO:0000313" key="3">
    <source>
        <dbReference type="Proteomes" id="UP001149074"/>
    </source>
</evidence>
<organism evidence="2 3">
    <name type="scientific">Penicillium argentinense</name>
    <dbReference type="NCBI Taxonomy" id="1131581"/>
    <lineage>
        <taxon>Eukaryota</taxon>
        <taxon>Fungi</taxon>
        <taxon>Dikarya</taxon>
        <taxon>Ascomycota</taxon>
        <taxon>Pezizomycotina</taxon>
        <taxon>Eurotiomycetes</taxon>
        <taxon>Eurotiomycetidae</taxon>
        <taxon>Eurotiales</taxon>
        <taxon>Aspergillaceae</taxon>
        <taxon>Penicillium</taxon>
    </lineage>
</organism>
<evidence type="ECO:0000313" key="2">
    <source>
        <dbReference type="EMBL" id="KAJ5109977.1"/>
    </source>
</evidence>
<dbReference type="SUPFAM" id="SSF140996">
    <property type="entry name" value="Hermes dimerisation domain"/>
    <property type="match status" value="1"/>
</dbReference>
<comment type="caution">
    <text evidence="2">The sequence shown here is derived from an EMBL/GenBank/DDBJ whole genome shotgun (WGS) entry which is preliminary data.</text>
</comment>